<comment type="caution">
    <text evidence="1">The sequence shown here is derived from an EMBL/GenBank/DDBJ whole genome shotgun (WGS) entry which is preliminary data.</text>
</comment>
<accession>A0ACB9LPZ9</accession>
<evidence type="ECO:0000313" key="1">
    <source>
        <dbReference type="EMBL" id="KAI4312845.1"/>
    </source>
</evidence>
<organism evidence="1 2">
    <name type="scientific">Melastoma candidum</name>
    <dbReference type="NCBI Taxonomy" id="119954"/>
    <lineage>
        <taxon>Eukaryota</taxon>
        <taxon>Viridiplantae</taxon>
        <taxon>Streptophyta</taxon>
        <taxon>Embryophyta</taxon>
        <taxon>Tracheophyta</taxon>
        <taxon>Spermatophyta</taxon>
        <taxon>Magnoliopsida</taxon>
        <taxon>eudicotyledons</taxon>
        <taxon>Gunneridae</taxon>
        <taxon>Pentapetalae</taxon>
        <taxon>rosids</taxon>
        <taxon>malvids</taxon>
        <taxon>Myrtales</taxon>
        <taxon>Melastomataceae</taxon>
        <taxon>Melastomatoideae</taxon>
        <taxon>Melastomateae</taxon>
        <taxon>Melastoma</taxon>
    </lineage>
</organism>
<name>A0ACB9LPZ9_9MYRT</name>
<gene>
    <name evidence="1" type="ORF">MLD38_037635</name>
</gene>
<dbReference type="EMBL" id="CM042890">
    <property type="protein sequence ID" value="KAI4312845.1"/>
    <property type="molecule type" value="Genomic_DNA"/>
</dbReference>
<protein>
    <submittedName>
        <fullName evidence="1">Uncharacterized protein</fullName>
    </submittedName>
</protein>
<proteinExistence type="predicted"/>
<dbReference type="Proteomes" id="UP001057402">
    <property type="component" value="Chromosome 11"/>
</dbReference>
<reference evidence="2" key="1">
    <citation type="journal article" date="2023" name="Front. Plant Sci.">
        <title>Chromosomal-level genome assembly of Melastoma candidum provides insights into trichome evolution.</title>
        <authorList>
            <person name="Zhong Y."/>
            <person name="Wu W."/>
            <person name="Sun C."/>
            <person name="Zou P."/>
            <person name="Liu Y."/>
            <person name="Dai S."/>
            <person name="Zhou R."/>
        </authorList>
    </citation>
    <scope>NUCLEOTIDE SEQUENCE [LARGE SCALE GENOMIC DNA]</scope>
</reference>
<evidence type="ECO:0000313" key="2">
    <source>
        <dbReference type="Proteomes" id="UP001057402"/>
    </source>
</evidence>
<sequence length="147" mass="16296">MSGLSSLTKIYLFLHGSVRKIFLSTGCITYWCPCVVFGQNAEIIDRGNTSCAFAGCMFYCLAQFACNAMYACTYRSKLRGQYSIPGSECADFCIHFWCPLCAICQEHRELVNRGFGPSIGWVANEEMQNGQIGMTVPPASQHGMTRT</sequence>
<keyword evidence="2" id="KW-1185">Reference proteome</keyword>